<dbReference type="Proteomes" id="UP001597374">
    <property type="component" value="Unassembled WGS sequence"/>
</dbReference>
<accession>A0ABW5D0M3</accession>
<evidence type="ECO:0000313" key="1">
    <source>
        <dbReference type="EMBL" id="MFD2247669.1"/>
    </source>
</evidence>
<name>A0ABW5D0M3_9BACT</name>
<reference evidence="2" key="1">
    <citation type="journal article" date="2019" name="Int. J. Syst. Evol. Microbiol.">
        <title>The Global Catalogue of Microorganisms (GCM) 10K type strain sequencing project: providing services to taxonomists for standard genome sequencing and annotation.</title>
        <authorList>
            <consortium name="The Broad Institute Genomics Platform"/>
            <consortium name="The Broad Institute Genome Sequencing Center for Infectious Disease"/>
            <person name="Wu L."/>
            <person name="Ma J."/>
        </authorList>
    </citation>
    <scope>NUCLEOTIDE SEQUENCE [LARGE SCALE GENOMIC DNA]</scope>
    <source>
        <strain evidence="2">CGMCC 4.1782</strain>
    </source>
</reference>
<protein>
    <submittedName>
        <fullName evidence="1">DUF429 domain-containing protein</fullName>
    </submittedName>
</protein>
<gene>
    <name evidence="1" type="ORF">ACFSKP_15495</name>
</gene>
<proteinExistence type="predicted"/>
<keyword evidence="2" id="KW-1185">Reference proteome</keyword>
<dbReference type="RefSeq" id="WP_250430720.1">
    <property type="nucleotide sequence ID" value="NZ_JALPRR010000003.1"/>
</dbReference>
<dbReference type="EMBL" id="JBHUIM010000002">
    <property type="protein sequence ID" value="MFD2247669.1"/>
    <property type="molecule type" value="Genomic_DNA"/>
</dbReference>
<evidence type="ECO:0000313" key="2">
    <source>
        <dbReference type="Proteomes" id="UP001597374"/>
    </source>
</evidence>
<comment type="caution">
    <text evidence="1">The sequence shown here is derived from an EMBL/GenBank/DDBJ whole genome shotgun (WGS) entry which is preliminary data.</text>
</comment>
<organism evidence="1 2">
    <name type="scientific">Pontibacter ruber</name>
    <dbReference type="NCBI Taxonomy" id="1343895"/>
    <lineage>
        <taxon>Bacteria</taxon>
        <taxon>Pseudomonadati</taxon>
        <taxon>Bacteroidota</taxon>
        <taxon>Cytophagia</taxon>
        <taxon>Cytophagales</taxon>
        <taxon>Hymenobacteraceae</taxon>
        <taxon>Pontibacter</taxon>
    </lineage>
</organism>
<sequence>MDVSSHNIMGVDYGSKLAGTTAAAMLVQGRLQVWQTQRGEDADAWLLNLAAEMSPKMIFIDAPLSLPSVYTSGTGLADADYFYRECDRTLHAMSPMFLGGLTARAIKLKAQLTSAAISVMETYPSQLARLLFPHLGTYKKGAGPTPDFREALHLCIQTHLERPVENWHQLDAVLAWYSGYRYVNGQAAVYGNTIEGQIII</sequence>